<comment type="function">
    <text evidence="17">Plays a role in short-term synaptic plasticity in a subset of GABAergic neurons in the brain.</text>
</comment>
<reference evidence="22" key="2">
    <citation type="submission" date="2025-05" db="UniProtKB">
        <authorList>
            <consortium name="Ensembl"/>
        </authorList>
    </citation>
    <scope>IDENTIFICATION</scope>
</reference>
<dbReference type="GO" id="GO:0030425">
    <property type="term" value="C:dendrite"/>
    <property type="evidence" value="ECO:0007669"/>
    <property type="project" value="UniProtKB-SubCell"/>
</dbReference>
<keyword evidence="14" id="KW-0966">Cell projection</keyword>
<evidence type="ECO:0000256" key="8">
    <source>
        <dbReference type="ARBA" id="ARBA00022729"/>
    </source>
</evidence>
<evidence type="ECO:0000256" key="14">
    <source>
        <dbReference type="ARBA" id="ARBA00023273"/>
    </source>
</evidence>
<dbReference type="GO" id="GO:0033116">
    <property type="term" value="C:endoplasmic reticulum-Golgi intermediate compartment membrane"/>
    <property type="evidence" value="ECO:0007669"/>
    <property type="project" value="UniProtKB-SubCell"/>
</dbReference>
<evidence type="ECO:0000256" key="13">
    <source>
        <dbReference type="ARBA" id="ARBA00023180"/>
    </source>
</evidence>
<gene>
    <name evidence="23" type="primary">LAMP5</name>
</gene>
<evidence type="ECO:0000256" key="1">
    <source>
        <dbReference type="ARBA" id="ARBA00004151"/>
    </source>
</evidence>
<evidence type="ECO:0000256" key="11">
    <source>
        <dbReference type="ARBA" id="ARBA00023018"/>
    </source>
</evidence>
<evidence type="ECO:0000313" key="24">
    <source>
        <dbReference type="Proteomes" id="UP000314981"/>
    </source>
</evidence>
<evidence type="ECO:0000256" key="19">
    <source>
        <dbReference type="ARBA" id="ARBA00074379"/>
    </source>
</evidence>
<dbReference type="GO" id="GO:0005765">
    <property type="term" value="C:lysosomal membrane"/>
    <property type="evidence" value="ECO:0007669"/>
    <property type="project" value="TreeGrafter"/>
</dbReference>
<evidence type="ECO:0000256" key="4">
    <source>
        <dbReference type="ARBA" id="ARBA00004279"/>
    </source>
</evidence>
<keyword evidence="24" id="KW-1185">Reference proteome</keyword>
<dbReference type="GeneTree" id="ENSGT00950000182899"/>
<evidence type="ECO:0000256" key="17">
    <source>
        <dbReference type="ARBA" id="ARBA00053950"/>
    </source>
</evidence>
<evidence type="ECO:0000256" key="16">
    <source>
        <dbReference type="ARBA" id="ARBA00029428"/>
    </source>
</evidence>
<keyword evidence="15" id="KW-0968">Cytoplasmic vesicle</keyword>
<dbReference type="GO" id="GO:0031902">
    <property type="term" value="C:late endosome membrane"/>
    <property type="evidence" value="ECO:0007669"/>
    <property type="project" value="TreeGrafter"/>
</dbReference>
<dbReference type="Proteomes" id="UP000429181">
    <property type="component" value="Chromosome 13"/>
</dbReference>
<dbReference type="Proteomes" id="UP000314981">
    <property type="component" value="Chromosome 13"/>
</dbReference>
<evidence type="ECO:0000256" key="9">
    <source>
        <dbReference type="ARBA" id="ARBA00022753"/>
    </source>
</evidence>
<dbReference type="PANTHER" id="PTHR11506">
    <property type="entry name" value="LYSOSOME-ASSOCIATED MEMBRANE GLYCOPROTEIN"/>
    <property type="match status" value="1"/>
</dbReference>
<dbReference type="FunFam" id="2.40.160.110:FF:000002">
    <property type="entry name" value="lysosome-associated membrane glycoprotein 5 isoform X1"/>
    <property type="match status" value="1"/>
</dbReference>
<dbReference type="GO" id="GO:0072594">
    <property type="term" value="P:establishment of protein localization to organelle"/>
    <property type="evidence" value="ECO:0007669"/>
    <property type="project" value="TreeGrafter"/>
</dbReference>
<evidence type="ECO:0000259" key="21">
    <source>
        <dbReference type="Pfam" id="PF01299"/>
    </source>
</evidence>
<evidence type="ECO:0000256" key="15">
    <source>
        <dbReference type="ARBA" id="ARBA00023329"/>
    </source>
</evidence>
<dbReference type="PANTHER" id="PTHR11506:SF35">
    <property type="entry name" value="LYSOSOME-ASSOCIATED MEMBRANE GLYCOPROTEIN 5"/>
    <property type="match status" value="1"/>
</dbReference>
<dbReference type="GO" id="GO:0032584">
    <property type="term" value="C:growth cone membrane"/>
    <property type="evidence" value="ECO:0007669"/>
    <property type="project" value="UniProtKB-SubCell"/>
</dbReference>
<dbReference type="Pfam" id="PF01299">
    <property type="entry name" value="Lamp2-like_luminal"/>
    <property type="match status" value="1"/>
</dbReference>
<keyword evidence="7" id="KW-0812">Transmembrane</keyword>
<dbReference type="AlphaFoldDB" id="A0A4W2E2J6"/>
<proteinExistence type="inferred from homology"/>
<protein>
    <recommendedName>
        <fullName evidence="19">Lysosome-associated membrane glycoprotein 5</fullName>
    </recommendedName>
    <alternativeName>
        <fullName evidence="20">Lysosome-associated membrane protein 5</fullName>
    </alternativeName>
</protein>
<keyword evidence="9" id="KW-0967">Endosome</keyword>
<evidence type="ECO:0000313" key="22">
    <source>
        <dbReference type="Ensembl" id="ENSBIXP00000033106.1"/>
    </source>
</evidence>
<dbReference type="InterPro" id="IPR002000">
    <property type="entry name" value="Lysosome-assoc_membr_glycop"/>
</dbReference>
<keyword evidence="10" id="KW-1133">Transmembrane helix</keyword>
<dbReference type="GO" id="GO:0055037">
    <property type="term" value="C:recycling endosome"/>
    <property type="evidence" value="ECO:0007669"/>
    <property type="project" value="UniProtKB-SubCell"/>
</dbReference>
<dbReference type="Ensembl" id="ENSBIXT00005007267.1">
    <property type="protein sequence ID" value="ENSBIXP00005004984.1"/>
    <property type="gene ID" value="ENSBIXG00005010789.1"/>
</dbReference>
<dbReference type="Ensembl" id="ENSBIXT00000019068.1">
    <property type="protein sequence ID" value="ENSBIXP00000033106.1"/>
    <property type="gene ID" value="ENSBIXG00000015807.1"/>
</dbReference>
<evidence type="ECO:0000313" key="23">
    <source>
        <dbReference type="Ensembl" id="ENSBIXP00005004984.1"/>
    </source>
</evidence>
<evidence type="ECO:0000256" key="3">
    <source>
        <dbReference type="ARBA" id="ARBA00004172"/>
    </source>
</evidence>
<reference evidence="24 25" key="1">
    <citation type="submission" date="2018-11" db="EMBL/GenBank/DDBJ databases">
        <title>Haplotype-resolved cattle genomes.</title>
        <authorList>
            <person name="Low W.Y."/>
            <person name="Tearle R."/>
            <person name="Bickhart D.M."/>
            <person name="Rosen B.D."/>
            <person name="Koren S."/>
            <person name="Rhie A."/>
            <person name="Hiendleder S."/>
            <person name="Phillippy A.M."/>
            <person name="Smith T.P.L."/>
            <person name="Williams J.L."/>
        </authorList>
    </citation>
    <scope>NUCLEOTIDE SEQUENCE [LARGE SCALE GENOMIC DNA]</scope>
</reference>
<comment type="subcellular location">
    <subcellularLocation>
        <location evidence="4">Cell projection</location>
        <location evidence="4">Dendrite</location>
    </subcellularLocation>
    <subcellularLocation>
        <location evidence="18">Cell projection</location>
        <location evidence="18">Growth cone membrane</location>
        <topology evidence="18">Single-pass type I membrane protein</topology>
    </subcellularLocation>
    <subcellularLocation>
        <location evidence="16">Cytoplasmic vesicle</location>
        <location evidence="16">Secretory vesicle</location>
        <location evidence="16">Synaptic vesicle membrane</location>
        <topology evidence="16">Single-pass type I membrane protein</topology>
    </subcellularLocation>
    <subcellularLocation>
        <location evidence="2">Early endosome membrane</location>
        <topology evidence="2">Single-pass type I membrane protein</topology>
    </subcellularLocation>
    <subcellularLocation>
        <location evidence="1">Endoplasmic reticulum-Golgi intermediate compartment membrane</location>
        <topology evidence="1">Single-pass type I membrane protein</topology>
    </subcellularLocation>
    <subcellularLocation>
        <location evidence="3">Recycling endosome</location>
    </subcellularLocation>
</comment>
<keyword evidence="11" id="KW-0770">Synapse</keyword>
<evidence type="ECO:0000256" key="6">
    <source>
        <dbReference type="ARBA" id="ARBA00022475"/>
    </source>
</evidence>
<evidence type="ECO:0000256" key="2">
    <source>
        <dbReference type="ARBA" id="ARBA00004158"/>
    </source>
</evidence>
<evidence type="ECO:0000256" key="5">
    <source>
        <dbReference type="ARBA" id="ARBA00009644"/>
    </source>
</evidence>
<sequence>MAEQEVENLSGLSTNPEKDIFVVRENGTTCLMAEFAAKFIVPYDVWASNYVDLITEQADISLTRGAEVKGHCGHDESELQVFWVDRAYALKMLFLKESHNTPKGPEATWKLSKVQFVYDSSEKTHFKDAVSAGKHTANSHHLSALVTPAGKSYECQAQQTISLASSDPQKTVTMILSAVHIQPFDIISDFVFSEGRWVGSPEEGEVDSGWRQKVTCRVPGCYPWVVSRVAWLCLPLQRFLKTTGSRLKKWLFLLFLSPSCPSFPLSFSLCSFSPFSQFPLFFSIVFFLPSFGKRGDWIGRQSVGKKPRI</sequence>
<evidence type="ECO:0000256" key="10">
    <source>
        <dbReference type="ARBA" id="ARBA00022989"/>
    </source>
</evidence>
<evidence type="ECO:0000256" key="20">
    <source>
        <dbReference type="ARBA" id="ARBA00076257"/>
    </source>
</evidence>
<evidence type="ECO:0000313" key="25">
    <source>
        <dbReference type="Proteomes" id="UP000429181"/>
    </source>
</evidence>
<keyword evidence="8" id="KW-0732">Signal</keyword>
<dbReference type="GO" id="GO:0030672">
    <property type="term" value="C:synaptic vesicle membrane"/>
    <property type="evidence" value="ECO:0007669"/>
    <property type="project" value="UniProtKB-SubCell"/>
</dbReference>
<keyword evidence="13" id="KW-0325">Glycoprotein</keyword>
<keyword evidence="12" id="KW-0472">Membrane</keyword>
<evidence type="ECO:0000256" key="7">
    <source>
        <dbReference type="ARBA" id="ARBA00022692"/>
    </source>
</evidence>
<comment type="similarity">
    <text evidence="5">Belongs to the LAMP family.</text>
</comment>
<evidence type="ECO:0000256" key="12">
    <source>
        <dbReference type="ARBA" id="ARBA00023136"/>
    </source>
</evidence>
<keyword evidence="6" id="KW-1003">Cell membrane</keyword>
<name>A0A4W2E2J6_BOBOX</name>
<organism evidence="22 24">
    <name type="scientific">Bos indicus x Bos taurus</name>
    <name type="common">Hybrid cattle</name>
    <dbReference type="NCBI Taxonomy" id="30522"/>
    <lineage>
        <taxon>Eukaryota</taxon>
        <taxon>Metazoa</taxon>
        <taxon>Chordata</taxon>
        <taxon>Craniata</taxon>
        <taxon>Vertebrata</taxon>
        <taxon>Euteleostomi</taxon>
        <taxon>Mammalia</taxon>
        <taxon>Eutheria</taxon>
        <taxon>Laurasiatheria</taxon>
        <taxon>Artiodactyla</taxon>
        <taxon>Ruminantia</taxon>
        <taxon>Pecora</taxon>
        <taxon>Bovidae</taxon>
        <taxon>Bovinae</taxon>
        <taxon>Bos</taxon>
    </lineage>
</organism>
<accession>A0A4W2E2J6</accession>
<feature type="domain" description="Lysosome-associated membrane glycoprotein 2-like luminal" evidence="21">
    <location>
        <begin position="17"/>
        <end position="186"/>
    </location>
</feature>
<evidence type="ECO:0000256" key="18">
    <source>
        <dbReference type="ARBA" id="ARBA00060492"/>
    </source>
</evidence>
<dbReference type="Gene3D" id="2.40.160.110">
    <property type="match status" value="1"/>
</dbReference>
<dbReference type="InterPro" id="IPR048528">
    <property type="entry name" value="Lamp2-like_luminal"/>
</dbReference>
<dbReference type="GO" id="GO:0031901">
    <property type="term" value="C:early endosome membrane"/>
    <property type="evidence" value="ECO:0007669"/>
    <property type="project" value="UniProtKB-SubCell"/>
</dbReference>